<sequence length="446" mass="45327">MTLPLQADPEVIAEGVNLVWVFVATFLVFFMHAGFGMLESGQVRSKNVANQLTKNVLTWGIGVVAYFVVGAGVSVAIAALTTGSGLSGVFAHLDAGSTGWANLLFGAAFSMVAASIVSGAVAERAQLGGYLVFTVFVGALIYPVATGLTWGGGFLSQLGFADFAGGAIVHMVGGICGLVAAYVVGPRIGRFDDDGSSNVIPGHSLPYAVLGTLILAFGWYGFNVGTAVSVFQVNEAGELALADYAYAGRVAINTALVMGAGSIGAALVGYVRGGKVDPLMTANGLLAGLVSVCSIAAVASWRGTLVVGLIAGIQVVLVFDLLERVGIDDVCAVFPVHGSAGLLSALAYPFVNTTSAFSVTQLGIQVVGVVVLAAWAAGATLAVYGVLKLLGRARVDREEELEGLDASEHGIETYPEFGGSVVDESGPRGPPGGMPTADGGEVTDDD</sequence>
<dbReference type="AlphaFoldDB" id="M1XTC6"/>
<evidence type="ECO:0000256" key="4">
    <source>
        <dbReference type="ARBA" id="ARBA00022692"/>
    </source>
</evidence>
<dbReference type="PANTHER" id="PTHR11730:SF6">
    <property type="entry name" value="AMMONIUM TRANSPORTER"/>
    <property type="match status" value="1"/>
</dbReference>
<dbReference type="InterPro" id="IPR018047">
    <property type="entry name" value="Ammonium_transpt_CS"/>
</dbReference>
<feature type="region of interest" description="Disordered" evidence="9">
    <location>
        <begin position="411"/>
        <end position="446"/>
    </location>
</feature>
<comment type="function">
    <text evidence="8">Involved in the uptake of ammonium/ammonia (NH(4)(+)/NH(3)). Transport is electrogenic.</text>
</comment>
<feature type="transmembrane region" description="Helical" evidence="10">
    <location>
        <begin position="278"/>
        <end position="299"/>
    </location>
</feature>
<comment type="subcellular location">
    <subcellularLocation>
        <location evidence="1">Membrane</location>
        <topology evidence="1">Multi-pass membrane protein</topology>
    </subcellularLocation>
</comment>
<evidence type="ECO:0000256" key="6">
    <source>
        <dbReference type="ARBA" id="ARBA00023136"/>
    </source>
</evidence>
<keyword evidence="4 10" id="KW-0812">Transmembrane</keyword>
<keyword evidence="13" id="KW-1185">Reference proteome</keyword>
<dbReference type="eggNOG" id="arCOG04397">
    <property type="taxonomic scope" value="Archaea"/>
</dbReference>
<feature type="transmembrane region" description="Helical" evidence="10">
    <location>
        <begin position="330"/>
        <end position="350"/>
    </location>
</feature>
<evidence type="ECO:0000256" key="9">
    <source>
        <dbReference type="SAM" id="MobiDB-lite"/>
    </source>
</evidence>
<feature type="transmembrane region" description="Helical" evidence="10">
    <location>
        <begin position="305"/>
        <end position="323"/>
    </location>
</feature>
<evidence type="ECO:0000256" key="10">
    <source>
        <dbReference type="SAM" id="Phobius"/>
    </source>
</evidence>
<feature type="transmembrane region" description="Helical" evidence="10">
    <location>
        <begin position="56"/>
        <end position="80"/>
    </location>
</feature>
<protein>
    <submittedName>
        <fullName evidence="12">Transport protein (Probable substrate ammonium)</fullName>
    </submittedName>
</protein>
<dbReference type="Proteomes" id="UP000011867">
    <property type="component" value="Chromosome"/>
</dbReference>
<evidence type="ECO:0000256" key="1">
    <source>
        <dbReference type="ARBA" id="ARBA00004141"/>
    </source>
</evidence>
<accession>M1XTC6</accession>
<keyword evidence="7" id="KW-0924">Ammonia transport</keyword>
<dbReference type="GO" id="GO:0016020">
    <property type="term" value="C:membrane"/>
    <property type="evidence" value="ECO:0007669"/>
    <property type="project" value="UniProtKB-SubCell"/>
</dbReference>
<feature type="transmembrane region" description="Helical" evidence="10">
    <location>
        <begin position="250"/>
        <end position="271"/>
    </location>
</feature>
<dbReference type="Pfam" id="PF00909">
    <property type="entry name" value="Ammonium_transp"/>
    <property type="match status" value="1"/>
</dbReference>
<dbReference type="SUPFAM" id="SSF111352">
    <property type="entry name" value="Ammonium transporter"/>
    <property type="match status" value="1"/>
</dbReference>
<gene>
    <name evidence="12" type="primary">amtB2</name>
    <name evidence="12" type="ordered locus">Nmlp_3581</name>
</gene>
<dbReference type="KEGG" id="nmo:Nmlp_3581"/>
<dbReference type="Gene3D" id="1.10.3430.10">
    <property type="entry name" value="Ammonium transporter AmtB like domains"/>
    <property type="match status" value="1"/>
</dbReference>
<feature type="transmembrane region" description="Helical" evidence="10">
    <location>
        <begin position="163"/>
        <end position="184"/>
    </location>
</feature>
<feature type="domain" description="Ammonium transporter AmtB-like" evidence="11">
    <location>
        <begin position="19"/>
        <end position="414"/>
    </location>
</feature>
<dbReference type="EMBL" id="HF582854">
    <property type="protein sequence ID" value="CCQ37704.1"/>
    <property type="molecule type" value="Genomic_DNA"/>
</dbReference>
<evidence type="ECO:0000313" key="12">
    <source>
        <dbReference type="EMBL" id="CCQ37704.1"/>
    </source>
</evidence>
<dbReference type="HOGENOM" id="CLU_000445_33_1_2"/>
<dbReference type="PANTHER" id="PTHR11730">
    <property type="entry name" value="AMMONIUM TRANSPORTER"/>
    <property type="match status" value="1"/>
</dbReference>
<dbReference type="PROSITE" id="PS01219">
    <property type="entry name" value="AMMONIUM_TRANSP"/>
    <property type="match status" value="1"/>
</dbReference>
<evidence type="ECO:0000313" key="13">
    <source>
        <dbReference type="Proteomes" id="UP000011867"/>
    </source>
</evidence>
<dbReference type="InterPro" id="IPR024041">
    <property type="entry name" value="NH4_transpt_AmtB-like_dom"/>
</dbReference>
<keyword evidence="5 10" id="KW-1133">Transmembrane helix</keyword>
<evidence type="ECO:0000256" key="5">
    <source>
        <dbReference type="ARBA" id="ARBA00022989"/>
    </source>
</evidence>
<dbReference type="STRING" id="268739.Nmlp_3581"/>
<keyword evidence="6 10" id="KW-0472">Membrane</keyword>
<evidence type="ECO:0000259" key="11">
    <source>
        <dbReference type="Pfam" id="PF00909"/>
    </source>
</evidence>
<name>M1XTC6_NATM8</name>
<feature type="transmembrane region" description="Helical" evidence="10">
    <location>
        <begin position="362"/>
        <end position="387"/>
    </location>
</feature>
<organism evidence="12 13">
    <name type="scientific">Natronomonas moolapensis (strain DSM 18674 / CECT 7526 / JCM 14361 / 8.8.11)</name>
    <dbReference type="NCBI Taxonomy" id="268739"/>
    <lineage>
        <taxon>Archaea</taxon>
        <taxon>Methanobacteriati</taxon>
        <taxon>Methanobacteriota</taxon>
        <taxon>Stenosarchaea group</taxon>
        <taxon>Halobacteria</taxon>
        <taxon>Halobacteriales</taxon>
        <taxon>Natronomonadaceae</taxon>
        <taxon>Natronomonas</taxon>
    </lineage>
</organism>
<reference evidence="12 13" key="1">
    <citation type="journal article" date="2013" name="Genome Announc.">
        <title>Genome of the haloarchaeon Natronomonas moolapensis, a neutrophilic member of a previously haloalkaliphilic genus.</title>
        <authorList>
            <person name="Dyall-Smith M.L."/>
            <person name="Pfeiffer F."/>
            <person name="Oberwinkler T."/>
            <person name="Klee K."/>
            <person name="Rampp M."/>
            <person name="Palm P."/>
            <person name="Gross K."/>
            <person name="Schuster S.C."/>
            <person name="Oesterhelt D."/>
        </authorList>
    </citation>
    <scope>NUCLEOTIDE SEQUENCE [LARGE SCALE GENOMIC DNA]</scope>
    <source>
        <strain evidence="13">DSM 18674 / JCM 14361 / 8.8.11</strain>
    </source>
</reference>
<proteinExistence type="inferred from homology"/>
<evidence type="ECO:0000256" key="7">
    <source>
        <dbReference type="ARBA" id="ARBA00023177"/>
    </source>
</evidence>
<comment type="similarity">
    <text evidence="2">Belongs to the ammonia transporter channel (TC 1.A.11.2) family.</text>
</comment>
<feature type="transmembrane region" description="Helical" evidence="10">
    <location>
        <begin position="129"/>
        <end position="151"/>
    </location>
</feature>
<feature type="transmembrane region" description="Helical" evidence="10">
    <location>
        <begin position="205"/>
        <end position="222"/>
    </location>
</feature>
<evidence type="ECO:0000256" key="2">
    <source>
        <dbReference type="ARBA" id="ARBA00005887"/>
    </source>
</evidence>
<keyword evidence="3" id="KW-0813">Transport</keyword>
<feature type="transmembrane region" description="Helical" evidence="10">
    <location>
        <begin position="100"/>
        <end position="122"/>
    </location>
</feature>
<dbReference type="InterPro" id="IPR029020">
    <property type="entry name" value="Ammonium/urea_transptr"/>
</dbReference>
<feature type="transmembrane region" description="Helical" evidence="10">
    <location>
        <begin position="12"/>
        <end position="35"/>
    </location>
</feature>
<evidence type="ECO:0000256" key="8">
    <source>
        <dbReference type="ARBA" id="ARBA00045370"/>
    </source>
</evidence>
<evidence type="ECO:0000256" key="3">
    <source>
        <dbReference type="ARBA" id="ARBA00022448"/>
    </source>
</evidence>
<dbReference type="GO" id="GO:0097272">
    <property type="term" value="P:ammonium homeostasis"/>
    <property type="evidence" value="ECO:0007669"/>
    <property type="project" value="TreeGrafter"/>
</dbReference>
<dbReference type="GO" id="GO:0008519">
    <property type="term" value="F:ammonium channel activity"/>
    <property type="evidence" value="ECO:0007669"/>
    <property type="project" value="InterPro"/>
</dbReference>